<feature type="transmembrane region" description="Helical" evidence="1">
    <location>
        <begin position="64"/>
        <end position="86"/>
    </location>
</feature>
<dbReference type="AlphaFoldDB" id="A0A382WJR7"/>
<name>A0A382WJR7_9ZZZZ</name>
<proteinExistence type="predicted"/>
<protein>
    <submittedName>
        <fullName evidence="2">Uncharacterized protein</fullName>
    </submittedName>
</protein>
<evidence type="ECO:0000256" key="1">
    <source>
        <dbReference type="SAM" id="Phobius"/>
    </source>
</evidence>
<feature type="non-terminal residue" evidence="2">
    <location>
        <position position="1"/>
    </location>
</feature>
<feature type="transmembrane region" description="Helical" evidence="1">
    <location>
        <begin position="124"/>
        <end position="143"/>
    </location>
</feature>
<feature type="transmembrane region" description="Helical" evidence="1">
    <location>
        <begin position="93"/>
        <end position="112"/>
    </location>
</feature>
<organism evidence="2">
    <name type="scientific">marine metagenome</name>
    <dbReference type="NCBI Taxonomy" id="408172"/>
    <lineage>
        <taxon>unclassified sequences</taxon>
        <taxon>metagenomes</taxon>
        <taxon>ecological metagenomes</taxon>
    </lineage>
</organism>
<sequence length="151" mass="16377">VLPIEDQQEEGDVSRNWKRLILIGLAVPNILSGCWAVFSPANWYENFPGWSPRVVSALPPFNEHLVFDTGSGLLATGLLVLIAGLCLRRDITIIATVGYLAFSLPHAVFHLQHPGEGLSTAQDAWNVAVLWLAVVLAGAVLIAEVRRKATS</sequence>
<gene>
    <name evidence="2" type="ORF">METZ01_LOCUS412040</name>
</gene>
<keyword evidence="1" id="KW-0812">Transmembrane</keyword>
<accession>A0A382WJR7</accession>
<dbReference type="EMBL" id="UINC01160501">
    <property type="protein sequence ID" value="SVD59186.1"/>
    <property type="molecule type" value="Genomic_DNA"/>
</dbReference>
<reference evidence="2" key="1">
    <citation type="submission" date="2018-05" db="EMBL/GenBank/DDBJ databases">
        <authorList>
            <person name="Lanie J.A."/>
            <person name="Ng W.-L."/>
            <person name="Kazmierczak K.M."/>
            <person name="Andrzejewski T.M."/>
            <person name="Davidsen T.M."/>
            <person name="Wayne K.J."/>
            <person name="Tettelin H."/>
            <person name="Glass J.I."/>
            <person name="Rusch D."/>
            <person name="Podicherti R."/>
            <person name="Tsui H.-C.T."/>
            <person name="Winkler M.E."/>
        </authorList>
    </citation>
    <scope>NUCLEOTIDE SEQUENCE</scope>
</reference>
<feature type="transmembrane region" description="Helical" evidence="1">
    <location>
        <begin position="20"/>
        <end position="44"/>
    </location>
</feature>
<evidence type="ECO:0000313" key="2">
    <source>
        <dbReference type="EMBL" id="SVD59186.1"/>
    </source>
</evidence>
<keyword evidence="1" id="KW-1133">Transmembrane helix</keyword>
<keyword evidence="1" id="KW-0472">Membrane</keyword>